<keyword evidence="2" id="KW-1185">Reference proteome</keyword>
<dbReference type="Proteomes" id="UP001066276">
    <property type="component" value="Chromosome 7"/>
</dbReference>
<gene>
    <name evidence="1" type="ORF">NDU88_004396</name>
</gene>
<dbReference type="EMBL" id="JANPWB010000011">
    <property type="protein sequence ID" value="KAJ1125983.1"/>
    <property type="molecule type" value="Genomic_DNA"/>
</dbReference>
<dbReference type="AlphaFoldDB" id="A0AAV7PJP4"/>
<evidence type="ECO:0000313" key="1">
    <source>
        <dbReference type="EMBL" id="KAJ1125983.1"/>
    </source>
</evidence>
<accession>A0AAV7PJP4</accession>
<organism evidence="1 2">
    <name type="scientific">Pleurodeles waltl</name>
    <name type="common">Iberian ribbed newt</name>
    <dbReference type="NCBI Taxonomy" id="8319"/>
    <lineage>
        <taxon>Eukaryota</taxon>
        <taxon>Metazoa</taxon>
        <taxon>Chordata</taxon>
        <taxon>Craniata</taxon>
        <taxon>Vertebrata</taxon>
        <taxon>Euteleostomi</taxon>
        <taxon>Amphibia</taxon>
        <taxon>Batrachia</taxon>
        <taxon>Caudata</taxon>
        <taxon>Salamandroidea</taxon>
        <taxon>Salamandridae</taxon>
        <taxon>Pleurodelinae</taxon>
        <taxon>Pleurodeles</taxon>
    </lineage>
</organism>
<dbReference type="GO" id="GO:0004930">
    <property type="term" value="F:G protein-coupled receptor activity"/>
    <property type="evidence" value="ECO:0007669"/>
    <property type="project" value="InterPro"/>
</dbReference>
<evidence type="ECO:0000313" key="2">
    <source>
        <dbReference type="Proteomes" id="UP001066276"/>
    </source>
</evidence>
<name>A0AAV7PJP4_PLEWA</name>
<protein>
    <submittedName>
        <fullName evidence="1">Uncharacterized protein</fullName>
    </submittedName>
</protein>
<dbReference type="InterPro" id="IPR000068">
    <property type="entry name" value="GPCR_3_Ca_sens_rcpt-rel"/>
</dbReference>
<dbReference type="SUPFAM" id="SSF53822">
    <property type="entry name" value="Periplasmic binding protein-like I"/>
    <property type="match status" value="1"/>
</dbReference>
<dbReference type="PANTHER" id="PTHR24061">
    <property type="entry name" value="CALCIUM-SENSING RECEPTOR-RELATED"/>
    <property type="match status" value="1"/>
</dbReference>
<dbReference type="Gene3D" id="3.40.50.2300">
    <property type="match status" value="2"/>
</dbReference>
<dbReference type="InterPro" id="IPR028082">
    <property type="entry name" value="Peripla_BP_I"/>
</dbReference>
<dbReference type="GO" id="GO:0005886">
    <property type="term" value="C:plasma membrane"/>
    <property type="evidence" value="ECO:0007669"/>
    <property type="project" value="TreeGrafter"/>
</dbReference>
<sequence>MHNDPRVHKYCIKKYTIPQLLHHLKKVRTKTPAGNEVLFDSNGDAPPLHDFFQWQMTSEDTSRFLKLGTFDANGSKGQKFIFNSSAIKWGGRFRKGTMGGRAGTRKRINGRSISKKSYLSSSLISLEESTEERVKTKGIADAICNKVLELLNDKLDPILARLRKTESELTKLGRFWVPSRQN</sequence>
<comment type="caution">
    <text evidence="1">The sequence shown here is derived from an EMBL/GenBank/DDBJ whole genome shotgun (WGS) entry which is preliminary data.</text>
</comment>
<reference evidence="1" key="1">
    <citation type="journal article" date="2022" name="bioRxiv">
        <title>Sequencing and chromosome-scale assembly of the giantPleurodeles waltlgenome.</title>
        <authorList>
            <person name="Brown T."/>
            <person name="Elewa A."/>
            <person name="Iarovenko S."/>
            <person name="Subramanian E."/>
            <person name="Araus A.J."/>
            <person name="Petzold A."/>
            <person name="Susuki M."/>
            <person name="Suzuki K.-i.T."/>
            <person name="Hayashi T."/>
            <person name="Toyoda A."/>
            <person name="Oliveira C."/>
            <person name="Osipova E."/>
            <person name="Leigh N.D."/>
            <person name="Simon A."/>
            <person name="Yun M.H."/>
        </authorList>
    </citation>
    <scope>NUCLEOTIDE SEQUENCE</scope>
    <source>
        <strain evidence="1">20211129_DDA</strain>
        <tissue evidence="1">Liver</tissue>
    </source>
</reference>
<proteinExistence type="predicted"/>
<dbReference type="PANTHER" id="PTHR24061:SF495">
    <property type="entry name" value="G-PROTEIN COUPLED RECEPTORS FAMILY 3 PROFILE DOMAIN-CONTAINING PROTEIN"/>
    <property type="match status" value="1"/>
</dbReference>